<accession>A0ACD3B069</accession>
<reference evidence="1 2" key="1">
    <citation type="journal article" date="2019" name="Nat. Ecol. Evol.">
        <title>Megaphylogeny resolves global patterns of mushroom evolution.</title>
        <authorList>
            <person name="Varga T."/>
            <person name="Krizsan K."/>
            <person name="Foldi C."/>
            <person name="Dima B."/>
            <person name="Sanchez-Garcia M."/>
            <person name="Sanchez-Ramirez S."/>
            <person name="Szollosi G.J."/>
            <person name="Szarkandi J.G."/>
            <person name="Papp V."/>
            <person name="Albert L."/>
            <person name="Andreopoulos W."/>
            <person name="Angelini C."/>
            <person name="Antonin V."/>
            <person name="Barry K.W."/>
            <person name="Bougher N.L."/>
            <person name="Buchanan P."/>
            <person name="Buyck B."/>
            <person name="Bense V."/>
            <person name="Catcheside P."/>
            <person name="Chovatia M."/>
            <person name="Cooper J."/>
            <person name="Damon W."/>
            <person name="Desjardin D."/>
            <person name="Finy P."/>
            <person name="Geml J."/>
            <person name="Haridas S."/>
            <person name="Hughes K."/>
            <person name="Justo A."/>
            <person name="Karasinski D."/>
            <person name="Kautmanova I."/>
            <person name="Kiss B."/>
            <person name="Kocsube S."/>
            <person name="Kotiranta H."/>
            <person name="LaButti K.M."/>
            <person name="Lechner B.E."/>
            <person name="Liimatainen K."/>
            <person name="Lipzen A."/>
            <person name="Lukacs Z."/>
            <person name="Mihaltcheva S."/>
            <person name="Morgado L.N."/>
            <person name="Niskanen T."/>
            <person name="Noordeloos M.E."/>
            <person name="Ohm R.A."/>
            <person name="Ortiz-Santana B."/>
            <person name="Ovrebo C."/>
            <person name="Racz N."/>
            <person name="Riley R."/>
            <person name="Savchenko A."/>
            <person name="Shiryaev A."/>
            <person name="Soop K."/>
            <person name="Spirin V."/>
            <person name="Szebenyi C."/>
            <person name="Tomsovsky M."/>
            <person name="Tulloss R.E."/>
            <person name="Uehling J."/>
            <person name="Grigoriev I.V."/>
            <person name="Vagvolgyi C."/>
            <person name="Papp T."/>
            <person name="Martin F.M."/>
            <person name="Miettinen O."/>
            <person name="Hibbett D.S."/>
            <person name="Nagy L.G."/>
        </authorList>
    </citation>
    <scope>NUCLEOTIDE SEQUENCE [LARGE SCALE GENOMIC DNA]</scope>
    <source>
        <strain evidence="1 2">NL-1719</strain>
    </source>
</reference>
<keyword evidence="2" id="KW-1185">Reference proteome</keyword>
<dbReference type="Proteomes" id="UP000308600">
    <property type="component" value="Unassembled WGS sequence"/>
</dbReference>
<gene>
    <name evidence="1" type="ORF">BDN72DRAFT_856381</name>
</gene>
<name>A0ACD3B069_9AGAR</name>
<evidence type="ECO:0000313" key="1">
    <source>
        <dbReference type="EMBL" id="TFK71231.1"/>
    </source>
</evidence>
<proteinExistence type="predicted"/>
<organism evidence="1 2">
    <name type="scientific">Pluteus cervinus</name>
    <dbReference type="NCBI Taxonomy" id="181527"/>
    <lineage>
        <taxon>Eukaryota</taxon>
        <taxon>Fungi</taxon>
        <taxon>Dikarya</taxon>
        <taxon>Basidiomycota</taxon>
        <taxon>Agaricomycotina</taxon>
        <taxon>Agaricomycetes</taxon>
        <taxon>Agaricomycetidae</taxon>
        <taxon>Agaricales</taxon>
        <taxon>Pluteineae</taxon>
        <taxon>Pluteaceae</taxon>
        <taxon>Pluteus</taxon>
    </lineage>
</organism>
<protein>
    <submittedName>
        <fullName evidence="1">Uncharacterized protein</fullName>
    </submittedName>
</protein>
<dbReference type="EMBL" id="ML208301">
    <property type="protein sequence ID" value="TFK71231.1"/>
    <property type="molecule type" value="Genomic_DNA"/>
</dbReference>
<evidence type="ECO:0000313" key="2">
    <source>
        <dbReference type="Proteomes" id="UP000308600"/>
    </source>
</evidence>
<sequence>MTGGCSGEYGILQRHKALRTQFTATNSLDVCPLHAVALGSSVSVGVRSFVFPTHPRETLHFIPLGWDYSIKSQSDWKVSTSVILNFQLHDMIMTGSGMSQVLNFDLPFNSTLCLSGAPPKNWALNPLDVKLVVWCAGAHKQGPGISGRRHRALGNITDHHLLETGPTHLSPGATATMLTPQ</sequence>